<feature type="transmembrane region" description="Helical" evidence="8">
    <location>
        <begin position="16"/>
        <end position="36"/>
    </location>
</feature>
<feature type="transmembrane region" description="Helical" evidence="8">
    <location>
        <begin position="56"/>
        <end position="76"/>
    </location>
</feature>
<evidence type="ECO:0000256" key="6">
    <source>
        <dbReference type="ARBA" id="ARBA00022989"/>
    </source>
</evidence>
<feature type="transmembrane region" description="Helical" evidence="8">
    <location>
        <begin position="304"/>
        <end position="322"/>
    </location>
</feature>
<evidence type="ECO:0000256" key="4">
    <source>
        <dbReference type="ARBA" id="ARBA00022475"/>
    </source>
</evidence>
<dbReference type="Pfam" id="PF01032">
    <property type="entry name" value="FecCD"/>
    <property type="match status" value="1"/>
</dbReference>
<dbReference type="GO" id="GO:0022857">
    <property type="term" value="F:transmembrane transporter activity"/>
    <property type="evidence" value="ECO:0007669"/>
    <property type="project" value="InterPro"/>
</dbReference>
<sequence length="326" mass="34696">MIKPCRFREMLLRSSLLPPLAVAAVFVAGIFLGSHLLDWNCFHAAWWSDPIFRLRLVRMLGALTVGAGLAVSGTVFQAVLRNPLAEPFTLGLSGGAGVGAALAFVLGLRAWSIYAVPLMALAGALAILTVVLLVARKADWGHESLLLSGVISGTVASSILVYILSVADNDQLAGVTWWMLGDLQAVDLDFLLPGMAVLAAALLLLRIWAGHLNALALGDENAWVLGVDYRIFSVVFIVIAALLAATTVAMAGLIAFVGLVIPHMVRRLYGCDHRRIIALAAWYGGGFLMLCDIVSRSITPAREIPIGVITALIGGPLFLKLLTARR</sequence>
<evidence type="ECO:0000256" key="3">
    <source>
        <dbReference type="ARBA" id="ARBA00022448"/>
    </source>
</evidence>
<keyword evidence="6 8" id="KW-1133">Transmembrane helix</keyword>
<dbReference type="PANTHER" id="PTHR30472">
    <property type="entry name" value="FERRIC ENTEROBACTIN TRANSPORT SYSTEM PERMEASE PROTEIN"/>
    <property type="match status" value="1"/>
</dbReference>
<comment type="subcellular location">
    <subcellularLocation>
        <location evidence="1">Cell membrane</location>
        <topology evidence="1">Multi-pass membrane protein</topology>
    </subcellularLocation>
</comment>
<dbReference type="EMBL" id="VSSQ01006951">
    <property type="protein sequence ID" value="MPM34366.1"/>
    <property type="molecule type" value="Genomic_DNA"/>
</dbReference>
<dbReference type="GO" id="GO:0005886">
    <property type="term" value="C:plasma membrane"/>
    <property type="evidence" value="ECO:0007669"/>
    <property type="project" value="UniProtKB-SubCell"/>
</dbReference>
<proteinExistence type="inferred from homology"/>
<evidence type="ECO:0000256" key="7">
    <source>
        <dbReference type="ARBA" id="ARBA00023136"/>
    </source>
</evidence>
<dbReference type="CDD" id="cd06550">
    <property type="entry name" value="TM_ABC_iron-siderophores_like"/>
    <property type="match status" value="1"/>
</dbReference>
<comment type="caution">
    <text evidence="9">The sequence shown here is derived from an EMBL/GenBank/DDBJ whole genome shotgun (WGS) entry which is preliminary data.</text>
</comment>
<dbReference type="InterPro" id="IPR000522">
    <property type="entry name" value="ABC_transptr_permease_BtuC"/>
</dbReference>
<name>A0A644Z0L4_9ZZZZ</name>
<keyword evidence="3" id="KW-0813">Transport</keyword>
<dbReference type="SUPFAM" id="SSF81345">
    <property type="entry name" value="ABC transporter involved in vitamin B12 uptake, BtuC"/>
    <property type="match status" value="1"/>
</dbReference>
<evidence type="ECO:0000256" key="1">
    <source>
        <dbReference type="ARBA" id="ARBA00004651"/>
    </source>
</evidence>
<protein>
    <submittedName>
        <fullName evidence="9">Hemin transport system permease protein HmuU</fullName>
    </submittedName>
</protein>
<dbReference type="PANTHER" id="PTHR30472:SF25">
    <property type="entry name" value="ABC TRANSPORTER PERMEASE PROTEIN MJ0876-RELATED"/>
    <property type="match status" value="1"/>
</dbReference>
<keyword evidence="5 8" id="KW-0812">Transmembrane</keyword>
<comment type="similarity">
    <text evidence="2">Belongs to the binding-protein-dependent transport system permease family. FecCD subfamily.</text>
</comment>
<keyword evidence="7 8" id="KW-0472">Membrane</keyword>
<evidence type="ECO:0000256" key="2">
    <source>
        <dbReference type="ARBA" id="ARBA00007935"/>
    </source>
</evidence>
<feature type="transmembrane region" description="Helical" evidence="8">
    <location>
        <begin position="88"/>
        <end position="108"/>
    </location>
</feature>
<feature type="transmembrane region" description="Helical" evidence="8">
    <location>
        <begin position="114"/>
        <end position="134"/>
    </location>
</feature>
<dbReference type="AlphaFoldDB" id="A0A644Z0L4"/>
<accession>A0A644Z0L4</accession>
<feature type="transmembrane region" description="Helical" evidence="8">
    <location>
        <begin position="277"/>
        <end position="298"/>
    </location>
</feature>
<dbReference type="GO" id="GO:0033214">
    <property type="term" value="P:siderophore-iron import into cell"/>
    <property type="evidence" value="ECO:0007669"/>
    <property type="project" value="TreeGrafter"/>
</dbReference>
<evidence type="ECO:0000256" key="5">
    <source>
        <dbReference type="ARBA" id="ARBA00022692"/>
    </source>
</evidence>
<evidence type="ECO:0000256" key="8">
    <source>
        <dbReference type="SAM" id="Phobius"/>
    </source>
</evidence>
<organism evidence="9">
    <name type="scientific">bioreactor metagenome</name>
    <dbReference type="NCBI Taxonomy" id="1076179"/>
    <lineage>
        <taxon>unclassified sequences</taxon>
        <taxon>metagenomes</taxon>
        <taxon>ecological metagenomes</taxon>
    </lineage>
</organism>
<feature type="transmembrane region" description="Helical" evidence="8">
    <location>
        <begin position="190"/>
        <end position="209"/>
    </location>
</feature>
<feature type="transmembrane region" description="Helical" evidence="8">
    <location>
        <begin position="146"/>
        <end position="167"/>
    </location>
</feature>
<reference evidence="9" key="1">
    <citation type="submission" date="2019-08" db="EMBL/GenBank/DDBJ databases">
        <authorList>
            <person name="Kucharzyk K."/>
            <person name="Murdoch R.W."/>
            <person name="Higgins S."/>
            <person name="Loffler F."/>
        </authorList>
    </citation>
    <scope>NUCLEOTIDE SEQUENCE</scope>
</reference>
<gene>
    <name evidence="9" type="primary">hmuU_28</name>
    <name evidence="9" type="ORF">SDC9_80948</name>
</gene>
<dbReference type="Gene3D" id="1.10.3470.10">
    <property type="entry name" value="ABC transporter involved in vitamin B12 uptake, BtuC"/>
    <property type="match status" value="1"/>
</dbReference>
<dbReference type="InterPro" id="IPR037294">
    <property type="entry name" value="ABC_BtuC-like"/>
</dbReference>
<evidence type="ECO:0000313" key="9">
    <source>
        <dbReference type="EMBL" id="MPM34366.1"/>
    </source>
</evidence>
<keyword evidence="4" id="KW-1003">Cell membrane</keyword>